<evidence type="ECO:0000256" key="13">
    <source>
        <dbReference type="RuleBase" id="RU003847"/>
    </source>
</evidence>
<keyword evidence="8" id="KW-0342">GTP-binding</keyword>
<evidence type="ECO:0000256" key="4">
    <source>
        <dbReference type="ARBA" id="ARBA00022679"/>
    </source>
</evidence>
<dbReference type="GO" id="GO:0015969">
    <property type="term" value="P:guanosine tetraphosphate metabolic process"/>
    <property type="evidence" value="ECO:0007669"/>
    <property type="project" value="InterPro"/>
</dbReference>
<comment type="similarity">
    <text evidence="13">Belongs to the relA/spoT family.</text>
</comment>
<dbReference type="InterPro" id="IPR012675">
    <property type="entry name" value="Beta-grasp_dom_sf"/>
</dbReference>
<dbReference type="InterPro" id="IPR045865">
    <property type="entry name" value="ACT-like_dom_sf"/>
</dbReference>
<comment type="pathway">
    <text evidence="1">Purine metabolism; ppGpp biosynthesis; ppGpp from GTP: step 1/2.</text>
</comment>
<dbReference type="CDD" id="cd01668">
    <property type="entry name" value="TGS_RSH"/>
    <property type="match status" value="1"/>
</dbReference>
<sequence>MVAVRSAHLTPAGEFAVDKWITSLNITNPQSSEKLAETWHYCHEKVQDHPDAALLLWRGVEMVEILSTLSMDNDSMRAALLFPILDAKLLDNETVTETFGTAITNLVHGVMEMDAIRQLKATHTDSTSSVQVDNVRRMLLSMVEDFRCVIIKLAERIAHLREVKEASEDERVLAAKECSNIYAPLANRLGIGQLKWELEDFCFRYLHPDEYKKIAKLLHERRIDREQYIGKFVTTIRKYMLKEGISVEIYGRPKHIYSIWRKMQKKSLAFDELFDVRAVRIVVERLQDCYAALGIVHTHYRHLPDEFDDYVANAKPNGYQSIHTVVLGPNGKTLEIQIRTRQMHDDAELGVAAHWKYKEGTAIGGGKSGSYESRIAWLRKLIAWQEEMADTGEMLDEVRSQVFDDRVYVFTPKGDVIDLPAGSTPLDFAYHIHSDVGHRCIGAKISGRIVPFSYQLQMGDQIEIITQKHPNPSRDWLNPNLGYVTTSRGRAKIHNWFRKQDRDKNIIAGRQMLDNELTHLGITVKEAEKELIARYNVHSLEEVLAGIGVGDIRIHQLVNFLQSKFNKTTAEEADRKALRNLENKTYTPRNVKQDNGRIVVEGVGNLMHHVARCCQPIPGDEIVGFITRGRGISIHSADCEQLAELEISAPERIVDAVWGENYSSGYSLVVRVLANDRSGLLRDITTILANEKVNVLGVSSRSDVKQQLATIDMNIEIYNLQVLGRVLAKLNQLSDVIEARRLHGN</sequence>
<dbReference type="InterPro" id="IPR043519">
    <property type="entry name" value="NT_sf"/>
</dbReference>
<dbReference type="InterPro" id="IPR033655">
    <property type="entry name" value="TGS_RelA/SpoT"/>
</dbReference>
<evidence type="ECO:0000256" key="5">
    <source>
        <dbReference type="ARBA" id="ARBA00022741"/>
    </source>
</evidence>
<gene>
    <name evidence="17" type="primary">relA</name>
    <name evidence="17" type="ORF">XBFM1_860006</name>
</gene>
<dbReference type="Pfam" id="PF13291">
    <property type="entry name" value="ACT_4"/>
    <property type="match status" value="1"/>
</dbReference>
<dbReference type="GO" id="GO:0005524">
    <property type="term" value="F:ATP binding"/>
    <property type="evidence" value="ECO:0007669"/>
    <property type="project" value="UniProtKB-KW"/>
</dbReference>
<dbReference type="CDD" id="cd05399">
    <property type="entry name" value="NT_Rel-Spo_like"/>
    <property type="match status" value="1"/>
</dbReference>
<feature type="domain" description="TGS" evidence="16">
    <location>
        <begin position="405"/>
        <end position="466"/>
    </location>
</feature>
<organism evidence="17 18">
    <name type="scientific">Xenorhabdus bovienii str. feltiae Moldova</name>
    <dbReference type="NCBI Taxonomy" id="1398200"/>
    <lineage>
        <taxon>Bacteria</taxon>
        <taxon>Pseudomonadati</taxon>
        <taxon>Pseudomonadota</taxon>
        <taxon>Gammaproteobacteria</taxon>
        <taxon>Enterobacterales</taxon>
        <taxon>Morganellaceae</taxon>
        <taxon>Xenorhabdus</taxon>
    </lineage>
</organism>
<keyword evidence="7" id="KW-0067">ATP-binding</keyword>
<evidence type="ECO:0000256" key="3">
    <source>
        <dbReference type="ARBA" id="ARBA00019852"/>
    </source>
</evidence>
<dbReference type="InterPro" id="IPR012676">
    <property type="entry name" value="TGS-like"/>
</dbReference>
<evidence type="ECO:0000256" key="2">
    <source>
        <dbReference type="ARBA" id="ARBA00013251"/>
    </source>
</evidence>
<dbReference type="Pfam" id="PF13328">
    <property type="entry name" value="HD_4"/>
    <property type="match status" value="1"/>
</dbReference>
<evidence type="ECO:0000256" key="10">
    <source>
        <dbReference type="ARBA" id="ARBA00032407"/>
    </source>
</evidence>
<dbReference type="RefSeq" id="WP_038222469.1">
    <property type="nucleotide sequence ID" value="NZ_CAWLWD010000077.1"/>
</dbReference>
<evidence type="ECO:0000256" key="11">
    <source>
        <dbReference type="ARBA" id="ARBA00033308"/>
    </source>
</evidence>
<proteinExistence type="inferred from homology"/>
<comment type="catalytic activity">
    <reaction evidence="12">
        <text>GTP + ATP = guanosine 3'-diphosphate 5'-triphosphate + AMP</text>
        <dbReference type="Rhea" id="RHEA:22088"/>
        <dbReference type="ChEBI" id="CHEBI:30616"/>
        <dbReference type="ChEBI" id="CHEBI:37565"/>
        <dbReference type="ChEBI" id="CHEBI:142410"/>
        <dbReference type="ChEBI" id="CHEBI:456215"/>
        <dbReference type="EC" id="2.7.6.5"/>
    </reaction>
</comment>
<keyword evidence="6 17" id="KW-0418">Kinase</keyword>
<evidence type="ECO:0000256" key="8">
    <source>
        <dbReference type="ARBA" id="ARBA00023134"/>
    </source>
</evidence>
<comment type="caution">
    <text evidence="17">The sequence shown here is derived from an EMBL/GenBank/DDBJ whole genome shotgun (WGS) entry which is preliminary data.</text>
</comment>
<dbReference type="Pfam" id="PF02824">
    <property type="entry name" value="TGS"/>
    <property type="match status" value="1"/>
</dbReference>
<evidence type="ECO:0000256" key="12">
    <source>
        <dbReference type="ARBA" id="ARBA00048244"/>
    </source>
</evidence>
<dbReference type="SMART" id="SM00954">
    <property type="entry name" value="RelA_SpoT"/>
    <property type="match status" value="1"/>
</dbReference>
<keyword evidence="4 17" id="KW-0808">Transferase</keyword>
<evidence type="ECO:0000259" key="16">
    <source>
        <dbReference type="PROSITE" id="PS51880"/>
    </source>
</evidence>
<dbReference type="InterPro" id="IPR004095">
    <property type="entry name" value="TGS"/>
</dbReference>
<dbReference type="SUPFAM" id="SSF109604">
    <property type="entry name" value="HD-domain/PDEase-like"/>
    <property type="match status" value="1"/>
</dbReference>
<dbReference type="GO" id="GO:0008728">
    <property type="term" value="F:GTP diphosphokinase activity"/>
    <property type="evidence" value="ECO:0007669"/>
    <property type="project" value="UniProtKB-EC"/>
</dbReference>
<dbReference type="SUPFAM" id="SSF81271">
    <property type="entry name" value="TGS-like"/>
    <property type="match status" value="1"/>
</dbReference>
<dbReference type="SUPFAM" id="SSF81301">
    <property type="entry name" value="Nucleotidyltransferase"/>
    <property type="match status" value="1"/>
</dbReference>
<dbReference type="InterPro" id="IPR006674">
    <property type="entry name" value="HD_domain"/>
</dbReference>
<dbReference type="EC" id="2.7.6.5" evidence="2"/>
<evidence type="ECO:0000256" key="1">
    <source>
        <dbReference type="ARBA" id="ARBA00004976"/>
    </source>
</evidence>
<dbReference type="PANTHER" id="PTHR21262:SF31">
    <property type="entry name" value="GTP PYROPHOSPHOKINASE"/>
    <property type="match status" value="1"/>
</dbReference>
<dbReference type="FunFam" id="1.10.3210.10:FF:000007">
    <property type="entry name" value="GTP pyrophosphokinase"/>
    <property type="match status" value="1"/>
</dbReference>
<feature type="domain" description="ACT" evidence="14">
    <location>
        <begin position="669"/>
        <end position="744"/>
    </location>
</feature>
<evidence type="ECO:0000313" key="17">
    <source>
        <dbReference type="EMBL" id="CDH03812.1"/>
    </source>
</evidence>
<feature type="domain" description="HD" evidence="15">
    <location>
        <begin position="55"/>
        <end position="160"/>
    </location>
</feature>
<name>A0A077NNZ6_XENBV</name>
<evidence type="ECO:0000259" key="14">
    <source>
        <dbReference type="PROSITE" id="PS51671"/>
    </source>
</evidence>
<dbReference type="FunFam" id="3.10.20.30:FF:000002">
    <property type="entry name" value="GTP pyrophosphokinase (RelA/SpoT)"/>
    <property type="match status" value="1"/>
</dbReference>
<evidence type="ECO:0000256" key="7">
    <source>
        <dbReference type="ARBA" id="ARBA00022840"/>
    </source>
</evidence>
<dbReference type="Gene3D" id="3.10.20.30">
    <property type="match status" value="1"/>
</dbReference>
<dbReference type="Pfam" id="PF04607">
    <property type="entry name" value="RelA_SpoT"/>
    <property type="match status" value="1"/>
</dbReference>
<dbReference type="GO" id="GO:0015949">
    <property type="term" value="P:nucleobase-containing small molecule interconversion"/>
    <property type="evidence" value="ECO:0007669"/>
    <property type="project" value="UniProtKB-ARBA"/>
</dbReference>
<dbReference type="InterPro" id="IPR045600">
    <property type="entry name" value="RelA/SpoT_AH_RIS"/>
</dbReference>
<dbReference type="GO" id="GO:0016301">
    <property type="term" value="F:kinase activity"/>
    <property type="evidence" value="ECO:0007669"/>
    <property type="project" value="UniProtKB-KW"/>
</dbReference>
<dbReference type="CDD" id="cd04876">
    <property type="entry name" value="ACT_RelA-SpoT"/>
    <property type="match status" value="1"/>
</dbReference>
<dbReference type="SUPFAM" id="SSF55021">
    <property type="entry name" value="ACT-like"/>
    <property type="match status" value="1"/>
</dbReference>
<dbReference type="InterPro" id="IPR007685">
    <property type="entry name" value="RelA_SpoT"/>
</dbReference>
<evidence type="ECO:0000313" key="18">
    <source>
        <dbReference type="Proteomes" id="UP000028487"/>
    </source>
</evidence>
<comment type="function">
    <text evidence="13">In eubacteria ppGpp (guanosine 3'-diphosphate 5'-diphosphate) is a mediator of the stringent response that coordinates a variety of cellular activities in response to changes in nutritional abundance.</text>
</comment>
<dbReference type="Proteomes" id="UP000028487">
    <property type="component" value="Unassembled WGS sequence"/>
</dbReference>
<dbReference type="GO" id="GO:0042594">
    <property type="term" value="P:response to starvation"/>
    <property type="evidence" value="ECO:0007669"/>
    <property type="project" value="TreeGrafter"/>
</dbReference>
<evidence type="ECO:0000256" key="6">
    <source>
        <dbReference type="ARBA" id="ARBA00022777"/>
    </source>
</evidence>
<dbReference type="Pfam" id="PF19296">
    <property type="entry name" value="RelA_AH_RIS"/>
    <property type="match status" value="1"/>
</dbReference>
<keyword evidence="5" id="KW-0547">Nucleotide-binding</keyword>
<dbReference type="PROSITE" id="PS51671">
    <property type="entry name" value="ACT"/>
    <property type="match status" value="1"/>
</dbReference>
<dbReference type="InterPro" id="IPR004811">
    <property type="entry name" value="RelA/Spo_fam"/>
</dbReference>
<dbReference type="NCBIfam" id="NF008124">
    <property type="entry name" value="PRK10872.1"/>
    <property type="match status" value="1"/>
</dbReference>
<dbReference type="GO" id="GO:0005886">
    <property type="term" value="C:plasma membrane"/>
    <property type="evidence" value="ECO:0007669"/>
    <property type="project" value="TreeGrafter"/>
</dbReference>
<evidence type="ECO:0000259" key="15">
    <source>
        <dbReference type="PROSITE" id="PS51831"/>
    </source>
</evidence>
<protein>
    <recommendedName>
        <fullName evidence="3">GTP pyrophosphokinase</fullName>
        <ecNumber evidence="2">2.7.6.5</ecNumber>
    </recommendedName>
    <alternativeName>
        <fullName evidence="10">(p)ppGpp synthase</fullName>
    </alternativeName>
    <alternativeName>
        <fullName evidence="9">ATP:GTP 3'-pyrophosphotransferase</fullName>
    </alternativeName>
    <alternativeName>
        <fullName evidence="11">ppGpp synthase I</fullName>
    </alternativeName>
</protein>
<dbReference type="PROSITE" id="PS51831">
    <property type="entry name" value="HD"/>
    <property type="match status" value="1"/>
</dbReference>
<dbReference type="PROSITE" id="PS51880">
    <property type="entry name" value="TGS"/>
    <property type="match status" value="1"/>
</dbReference>
<accession>A0A077NNZ6</accession>
<dbReference type="HOGENOM" id="CLU_012300_3_0_6"/>
<dbReference type="GO" id="GO:0008893">
    <property type="term" value="F:guanosine-3',5'-bis(diphosphate) 3'-diphosphatase activity"/>
    <property type="evidence" value="ECO:0007669"/>
    <property type="project" value="TreeGrafter"/>
</dbReference>
<dbReference type="PANTHER" id="PTHR21262">
    <property type="entry name" value="GUANOSINE-3',5'-BIS DIPHOSPHATE 3'-PYROPHOSPHOHYDROLASE"/>
    <property type="match status" value="1"/>
</dbReference>
<dbReference type="Gene3D" id="3.30.70.260">
    <property type="match status" value="1"/>
</dbReference>
<dbReference type="FunFam" id="3.30.70.260:FF:000010">
    <property type="entry name" value="GTP pyrophosphokinase RelA"/>
    <property type="match status" value="1"/>
</dbReference>
<dbReference type="GO" id="GO:0005525">
    <property type="term" value="F:GTP binding"/>
    <property type="evidence" value="ECO:0007669"/>
    <property type="project" value="UniProtKB-KW"/>
</dbReference>
<dbReference type="Gene3D" id="1.10.3210.10">
    <property type="entry name" value="Hypothetical protein af1432"/>
    <property type="match status" value="1"/>
</dbReference>
<dbReference type="Gene3D" id="3.30.460.10">
    <property type="entry name" value="Beta Polymerase, domain 2"/>
    <property type="match status" value="1"/>
</dbReference>
<dbReference type="NCBIfam" id="TIGR00691">
    <property type="entry name" value="spoT_relA"/>
    <property type="match status" value="1"/>
</dbReference>
<dbReference type="EMBL" id="CBSV010000261">
    <property type="protein sequence ID" value="CDH03812.1"/>
    <property type="molecule type" value="Genomic_DNA"/>
</dbReference>
<dbReference type="FunFam" id="3.30.460.10:FF:000001">
    <property type="entry name" value="GTP pyrophosphokinase RelA"/>
    <property type="match status" value="1"/>
</dbReference>
<dbReference type="AlphaFoldDB" id="A0A077NNZ6"/>
<dbReference type="InterPro" id="IPR002912">
    <property type="entry name" value="ACT_dom"/>
</dbReference>
<reference evidence="17" key="1">
    <citation type="submission" date="2013-07" db="EMBL/GenBank/DDBJ databases">
        <title>Sub-species coevolution in mutualistic symbiosis.</title>
        <authorList>
            <person name="Murfin K."/>
            <person name="Klassen J."/>
            <person name="Lee M."/>
            <person name="Forst S."/>
            <person name="Stock P."/>
            <person name="Goodrich-Blair H."/>
        </authorList>
    </citation>
    <scope>NUCLEOTIDE SEQUENCE [LARGE SCALE GENOMIC DNA]</scope>
    <source>
        <strain evidence="17">Feltiae Moldova</strain>
    </source>
</reference>
<evidence type="ECO:0000256" key="9">
    <source>
        <dbReference type="ARBA" id="ARBA00029754"/>
    </source>
</evidence>